<dbReference type="RefSeq" id="WP_182107476.1">
    <property type="nucleotide sequence ID" value="NZ_JACFYF010000002.1"/>
</dbReference>
<evidence type="ECO:0000256" key="6">
    <source>
        <dbReference type="ARBA" id="ARBA00022683"/>
    </source>
</evidence>
<dbReference type="SUPFAM" id="SSF53062">
    <property type="entry name" value="PTS system fructose IIA component-like"/>
    <property type="match status" value="1"/>
</dbReference>
<keyword evidence="6" id="KW-0598">Phosphotransferase system</keyword>
<dbReference type="PROSITE" id="PS51096">
    <property type="entry name" value="PTS_EIIA_TYPE_4"/>
    <property type="match status" value="1"/>
</dbReference>
<dbReference type="InterPro" id="IPR036662">
    <property type="entry name" value="PTS_EIIA_man-typ_sf"/>
</dbReference>
<dbReference type="Pfam" id="PF03610">
    <property type="entry name" value="EIIA-man"/>
    <property type="match status" value="1"/>
</dbReference>
<evidence type="ECO:0000256" key="3">
    <source>
        <dbReference type="ARBA" id="ARBA00022490"/>
    </source>
</evidence>
<keyword evidence="10" id="KW-1185">Reference proteome</keyword>
<dbReference type="PANTHER" id="PTHR33799">
    <property type="entry name" value="PTS PERMEASE-RELATED-RELATED"/>
    <property type="match status" value="1"/>
</dbReference>
<comment type="subcellular location">
    <subcellularLocation>
        <location evidence="1">Cytoplasm</location>
    </subcellularLocation>
</comment>
<dbReference type="AlphaFoldDB" id="A0A7W2FPH0"/>
<reference evidence="9 10" key="1">
    <citation type="submission" date="2020-07" db="EMBL/GenBank/DDBJ databases">
        <title>Vibrio marinisediminis sp. nov., isolated from marine sediment.</title>
        <authorList>
            <person name="Ji X."/>
        </authorList>
    </citation>
    <scope>NUCLEOTIDE SEQUENCE [LARGE SCALE GENOMIC DNA]</scope>
    <source>
        <strain evidence="9 10">404</strain>
    </source>
</reference>
<name>A0A7W2FPH0_9VIBR</name>
<dbReference type="InterPro" id="IPR051471">
    <property type="entry name" value="Bacterial_PTS_sugar_comp"/>
</dbReference>
<evidence type="ECO:0000313" key="9">
    <source>
        <dbReference type="EMBL" id="MBA5761825.1"/>
    </source>
</evidence>
<dbReference type="GO" id="GO:0016301">
    <property type="term" value="F:kinase activity"/>
    <property type="evidence" value="ECO:0007669"/>
    <property type="project" value="UniProtKB-KW"/>
</dbReference>
<dbReference type="InterPro" id="IPR033887">
    <property type="entry name" value="PTS_IIA_man"/>
</dbReference>
<keyword evidence="4 9" id="KW-0762">Sugar transport</keyword>
<keyword evidence="3" id="KW-0963">Cytoplasm</keyword>
<dbReference type="CDD" id="cd00006">
    <property type="entry name" value="PTS_IIA_man"/>
    <property type="match status" value="1"/>
</dbReference>
<keyword evidence="7" id="KW-0418">Kinase</keyword>
<dbReference type="InterPro" id="IPR004701">
    <property type="entry name" value="PTS_EIIA_man-typ"/>
</dbReference>
<accession>A0A7W2FPH0</accession>
<evidence type="ECO:0000256" key="1">
    <source>
        <dbReference type="ARBA" id="ARBA00004496"/>
    </source>
</evidence>
<evidence type="ECO:0000256" key="5">
    <source>
        <dbReference type="ARBA" id="ARBA00022679"/>
    </source>
</evidence>
<comment type="caution">
    <text evidence="9">The sequence shown here is derived from an EMBL/GenBank/DDBJ whole genome shotgun (WGS) entry which is preliminary data.</text>
</comment>
<evidence type="ECO:0000256" key="4">
    <source>
        <dbReference type="ARBA" id="ARBA00022597"/>
    </source>
</evidence>
<dbReference type="Proteomes" id="UP000571701">
    <property type="component" value="Unassembled WGS sequence"/>
</dbReference>
<sequence>MIAVILSGHGGFASGLAKAVHQVIGEQDQFKFIDFPEEMTTPQLEVAMRSAIADIDSGEGIVFLTDLLGGTPFRTASLLSQERDDIQVVTGTNMQMAAEMLLERDELNLIEFRDQAVECGHRGITSLAAEMAAKEQQTAVVEDDGI</sequence>
<keyword evidence="2" id="KW-0813">Transport</keyword>
<protein>
    <submittedName>
        <fullName evidence="9">PTS sugar transporter subunit IIA</fullName>
    </submittedName>
</protein>
<proteinExistence type="predicted"/>
<evidence type="ECO:0000256" key="2">
    <source>
        <dbReference type="ARBA" id="ARBA00022448"/>
    </source>
</evidence>
<organism evidence="9 10">
    <name type="scientific">Vibrio marinisediminis</name>
    <dbReference type="NCBI Taxonomy" id="2758441"/>
    <lineage>
        <taxon>Bacteria</taxon>
        <taxon>Pseudomonadati</taxon>
        <taxon>Pseudomonadota</taxon>
        <taxon>Gammaproteobacteria</taxon>
        <taxon>Vibrionales</taxon>
        <taxon>Vibrionaceae</taxon>
        <taxon>Vibrio</taxon>
    </lineage>
</organism>
<dbReference type="GO" id="GO:0005737">
    <property type="term" value="C:cytoplasm"/>
    <property type="evidence" value="ECO:0007669"/>
    <property type="project" value="UniProtKB-SubCell"/>
</dbReference>
<evidence type="ECO:0000313" key="10">
    <source>
        <dbReference type="Proteomes" id="UP000571701"/>
    </source>
</evidence>
<gene>
    <name evidence="9" type="ORF">H2O73_05635</name>
</gene>
<evidence type="ECO:0000259" key="8">
    <source>
        <dbReference type="PROSITE" id="PS51096"/>
    </source>
</evidence>
<evidence type="ECO:0000256" key="7">
    <source>
        <dbReference type="ARBA" id="ARBA00022777"/>
    </source>
</evidence>
<dbReference type="NCBIfam" id="NF040761">
    <property type="entry name" value="AgaF"/>
    <property type="match status" value="1"/>
</dbReference>
<dbReference type="GO" id="GO:0016020">
    <property type="term" value="C:membrane"/>
    <property type="evidence" value="ECO:0007669"/>
    <property type="project" value="InterPro"/>
</dbReference>
<dbReference type="Gene3D" id="3.40.50.510">
    <property type="entry name" value="Phosphotransferase system, mannose-type IIA component"/>
    <property type="match status" value="1"/>
</dbReference>
<dbReference type="PANTHER" id="PTHR33799:SF1">
    <property type="entry name" value="PTS SYSTEM MANNOSE-SPECIFIC EIIAB COMPONENT-RELATED"/>
    <property type="match status" value="1"/>
</dbReference>
<dbReference type="GO" id="GO:0009401">
    <property type="term" value="P:phosphoenolpyruvate-dependent sugar phosphotransferase system"/>
    <property type="evidence" value="ECO:0007669"/>
    <property type="project" value="UniProtKB-KW"/>
</dbReference>
<feature type="domain" description="PTS EIIA type-4" evidence="8">
    <location>
        <begin position="1"/>
        <end position="124"/>
    </location>
</feature>
<dbReference type="EMBL" id="JACFYF010000002">
    <property type="protein sequence ID" value="MBA5761825.1"/>
    <property type="molecule type" value="Genomic_DNA"/>
</dbReference>
<keyword evidence="5" id="KW-0808">Transferase</keyword>